<dbReference type="PANTHER" id="PTHR36985">
    <property type="entry name" value="TRANSLOCATION AND ASSEMBLY MODULE SUBUNIT TAMB"/>
    <property type="match status" value="1"/>
</dbReference>
<feature type="signal peptide" evidence="5">
    <location>
        <begin position="1"/>
        <end position="19"/>
    </location>
</feature>
<dbReference type="PANTHER" id="PTHR36985:SF1">
    <property type="entry name" value="TRANSLOCATION AND ASSEMBLY MODULE SUBUNIT TAMB"/>
    <property type="match status" value="1"/>
</dbReference>
<comment type="caution">
    <text evidence="7">The sequence shown here is derived from an EMBL/GenBank/DDBJ whole genome shotgun (WGS) entry which is preliminary data.</text>
</comment>
<dbReference type="GO" id="GO:0097347">
    <property type="term" value="C:TAM protein secretion complex"/>
    <property type="evidence" value="ECO:0007669"/>
    <property type="project" value="TreeGrafter"/>
</dbReference>
<keyword evidence="5" id="KW-0732">Signal</keyword>
<organism evidence="7 8">
    <name type="scientific">Celeribacter persicus</name>
    <dbReference type="NCBI Taxonomy" id="1651082"/>
    <lineage>
        <taxon>Bacteria</taxon>
        <taxon>Pseudomonadati</taxon>
        <taxon>Pseudomonadota</taxon>
        <taxon>Alphaproteobacteria</taxon>
        <taxon>Rhodobacterales</taxon>
        <taxon>Roseobacteraceae</taxon>
        <taxon>Celeribacter</taxon>
    </lineage>
</organism>
<dbReference type="RefSeq" id="WP_107815732.1">
    <property type="nucleotide sequence ID" value="NZ_QAOH01000004.1"/>
</dbReference>
<evidence type="ECO:0000256" key="1">
    <source>
        <dbReference type="ARBA" id="ARBA00004167"/>
    </source>
</evidence>
<evidence type="ECO:0000256" key="2">
    <source>
        <dbReference type="ARBA" id="ARBA00022692"/>
    </source>
</evidence>
<evidence type="ECO:0000259" key="6">
    <source>
        <dbReference type="Pfam" id="PF04357"/>
    </source>
</evidence>
<dbReference type="Proteomes" id="UP000244077">
    <property type="component" value="Unassembled WGS sequence"/>
</dbReference>
<evidence type="ECO:0000256" key="3">
    <source>
        <dbReference type="ARBA" id="ARBA00022989"/>
    </source>
</evidence>
<keyword evidence="8" id="KW-1185">Reference proteome</keyword>
<gene>
    <name evidence="7" type="ORF">C8N42_10429</name>
</gene>
<evidence type="ECO:0000256" key="4">
    <source>
        <dbReference type="ARBA" id="ARBA00023136"/>
    </source>
</evidence>
<keyword evidence="4" id="KW-0472">Membrane</keyword>
<protein>
    <submittedName>
        <fullName evidence="7">Translocation and assembly module TamB</fullName>
    </submittedName>
</protein>
<dbReference type="EMBL" id="QAOH01000004">
    <property type="protein sequence ID" value="PTQ74385.1"/>
    <property type="molecule type" value="Genomic_DNA"/>
</dbReference>
<evidence type="ECO:0000256" key="5">
    <source>
        <dbReference type="SAM" id="SignalP"/>
    </source>
</evidence>
<dbReference type="InterPro" id="IPR007452">
    <property type="entry name" value="TamB_C"/>
</dbReference>
<dbReference type="GO" id="GO:0005886">
    <property type="term" value="C:plasma membrane"/>
    <property type="evidence" value="ECO:0007669"/>
    <property type="project" value="InterPro"/>
</dbReference>
<accession>A0A2T5HS32</accession>
<keyword evidence="2" id="KW-0812">Transmembrane</keyword>
<feature type="domain" description="Translocation and assembly module TamB C-terminal" evidence="6">
    <location>
        <begin position="763"/>
        <end position="1105"/>
    </location>
</feature>
<evidence type="ECO:0000313" key="7">
    <source>
        <dbReference type="EMBL" id="PTQ74385.1"/>
    </source>
</evidence>
<proteinExistence type="predicted"/>
<dbReference type="OrthoDB" id="7784409at2"/>
<keyword evidence="3" id="KW-1133">Transmembrane helix</keyword>
<feature type="chain" id="PRO_5015641679" evidence="5">
    <location>
        <begin position="20"/>
        <end position="1105"/>
    </location>
</feature>
<name>A0A2T5HS32_9RHOB</name>
<dbReference type="GO" id="GO:0009306">
    <property type="term" value="P:protein secretion"/>
    <property type="evidence" value="ECO:0007669"/>
    <property type="project" value="InterPro"/>
</dbReference>
<dbReference type="Pfam" id="PF04357">
    <property type="entry name" value="TamB"/>
    <property type="match status" value="1"/>
</dbReference>
<evidence type="ECO:0000313" key="8">
    <source>
        <dbReference type="Proteomes" id="UP000244077"/>
    </source>
</evidence>
<reference evidence="7 8" key="1">
    <citation type="submission" date="2018-04" db="EMBL/GenBank/DDBJ databases">
        <title>Genomic Encyclopedia of Archaeal and Bacterial Type Strains, Phase II (KMG-II): from individual species to whole genera.</title>
        <authorList>
            <person name="Goeker M."/>
        </authorList>
    </citation>
    <scope>NUCLEOTIDE SEQUENCE [LARGE SCALE GENOMIC DNA]</scope>
    <source>
        <strain evidence="7 8">DSM 100434</strain>
    </source>
</reference>
<sequence>MKKLLPITLAATLPLALVAQDNTSDGENAAETARDRSMIVGFLEDNLSGAGRDIRIEGFKGLLSSTATMDELTIADETGVWFTLRDAELNWSRTALLAGRLEVTRIAAGEILFDRLPVAGQEEGVDLPDPEAKPFSLPDLPVSIDIGVIEAERVRLGAPVLKLGEAVEISLTGSARLKDGSGETALEIARIDGTEGAFSLSASFDNASEELFLDLSLAEGPGGIVSTLANLPGSPSLALTAKGSGPLDGFATDITLATQGQERLTGRVALTAEPDPETPDAPAPRRFAADLSGDLTPLFSAEYARFFGPSSTLTAQGLSYPEGGFDLERFALSTRTLSLVGATNIAADGWPNSFSLSGTLESPDDRPVLLPFGSSRSMVQHAEILANYDVTRGQSWSASLDMQEYAQDGLDIGSARLGAQGTITRQRRETGTDAGTILGAIKARFGLTVQDFASEDPALQEAVGSAPALTGQVFWREGQPFVIESLEARTDATRATASGSIDGFDDGFEFTGRMTLDTPRLARFAALSGQDLSGALSATAKGSLSPLNGTFDIDMEATGTDLKFGIEQLDALTGGESLLSVGVKRDETGLTLRPTTLNTRALDVEAEGQLTTESGALSLTARLDDVARLGVALSGPLSIEAQMNHAGAETPWSAQAEMTGPGGSDAKLSGTLAQDFATAALSLTGTAPLGLSNRLTSAALTQGTTSFDFAVNGPLALSSVSGEVQVNSGARVVISTAGLALTVDLGVVTLNGDQAQLDFAASADTGGSLSTSGRIGLTGTLPASLTIGLNALGLTDPQLYSTTLDGDLSFDGGLAGGGNIAGTLTLGRTDVTVSPAALGSGGDIPEITHVGASSAVTTTRDRAGLILSESGGSSAAYGLDLTIRAPNQIFIRGRGLDAELGGQLRLRGTTADVIPVGQFSLIRGRLSLLGKRITMEEGFVTLQGELDPTMRLVAATETDTMTVQLITEGPLSSPELTLSSSPELPQDEILAQLLFGKDLTEISAFQAAQMADAVATLTGGGSGLVGSIRDSFGLDDLDLQTSEEGGSSLKLGKYISDKVYTDVTIDNEGQSVINLNLDASRNVTIKGSASSDGDTGVGVFFERDY</sequence>
<comment type="subcellular location">
    <subcellularLocation>
        <location evidence="1">Membrane</location>
        <topology evidence="1">Single-pass membrane protein</topology>
    </subcellularLocation>
</comment>
<dbReference type="AlphaFoldDB" id="A0A2T5HS32"/>